<sequence length="54" mass="5576">MGAEMVIIYVSIVTLALSSGLAGFALTTRRFGEAFVFVYASTACAVSIVQAASL</sequence>
<evidence type="ECO:0000256" key="1">
    <source>
        <dbReference type="SAM" id="Phobius"/>
    </source>
</evidence>
<evidence type="ECO:0000313" key="3">
    <source>
        <dbReference type="Proteomes" id="UP000193100"/>
    </source>
</evidence>
<proteinExistence type="predicted"/>
<feature type="transmembrane region" description="Helical" evidence="1">
    <location>
        <begin position="34"/>
        <end position="53"/>
    </location>
</feature>
<dbReference type="EMBL" id="CP020931">
    <property type="protein sequence ID" value="ARM83962.1"/>
    <property type="molecule type" value="Genomic_DNA"/>
</dbReference>
<protein>
    <submittedName>
        <fullName evidence="2">Uncharacterized protein</fullName>
    </submittedName>
</protein>
<keyword evidence="1" id="KW-0812">Transmembrane</keyword>
<gene>
    <name evidence="2" type="ORF">MARSALSMR5_01884</name>
</gene>
<dbReference type="AlphaFoldDB" id="A0A1W6K9G2"/>
<name>A0A1W6K9G2_9GAMM</name>
<reference evidence="2 3" key="1">
    <citation type="submission" date="2017-04" db="EMBL/GenBank/DDBJ databases">
        <title>Genome Sequence of Marinobacter salarius strain SMR5 Isolated from a culture of the Diatom Skeletonema marinoi.</title>
        <authorList>
            <person name="Topel M."/>
            <person name="Pinder M.I.M."/>
            <person name="Johansson O.N."/>
            <person name="Kourtchenko O."/>
            <person name="Godhe A."/>
            <person name="Clarke A.K."/>
        </authorList>
    </citation>
    <scope>NUCLEOTIDE SEQUENCE [LARGE SCALE GENOMIC DNA]</scope>
    <source>
        <strain evidence="2 3">SMR5</strain>
    </source>
</reference>
<keyword evidence="1" id="KW-1133">Transmembrane helix</keyword>
<keyword evidence="1" id="KW-0472">Membrane</keyword>
<organism evidence="2 3">
    <name type="scientific">Marinobacter salarius</name>
    <dbReference type="NCBI Taxonomy" id="1420917"/>
    <lineage>
        <taxon>Bacteria</taxon>
        <taxon>Pseudomonadati</taxon>
        <taxon>Pseudomonadota</taxon>
        <taxon>Gammaproteobacteria</taxon>
        <taxon>Pseudomonadales</taxon>
        <taxon>Marinobacteraceae</taxon>
        <taxon>Marinobacter</taxon>
    </lineage>
</organism>
<accession>A0A1W6K9G2</accession>
<evidence type="ECO:0000313" key="2">
    <source>
        <dbReference type="EMBL" id="ARM83962.1"/>
    </source>
</evidence>
<feature type="transmembrane region" description="Helical" evidence="1">
    <location>
        <begin position="6"/>
        <end position="27"/>
    </location>
</feature>
<dbReference type="Proteomes" id="UP000193100">
    <property type="component" value="Chromosome"/>
</dbReference>